<protein>
    <submittedName>
        <fullName evidence="1">Uncharacterized protein</fullName>
    </submittedName>
</protein>
<accession>A0ABN9QLV4</accession>
<evidence type="ECO:0000313" key="2">
    <source>
        <dbReference type="Proteomes" id="UP001189429"/>
    </source>
</evidence>
<sequence>DREATRAVGTGGGGAAEQVRPFAAGARRMAAEPSLLEVEEFLSACELDLAAADELRFCAGEVKAAVLAAGALDASWNPSEELLARIRAASNGESGNVGLAADEGTIASAVEALAGVEEFLVLSGVDEKAAEELRGCPPEIQE</sequence>
<feature type="non-terminal residue" evidence="1">
    <location>
        <position position="1"/>
    </location>
</feature>
<gene>
    <name evidence="1" type="ORF">PCOR1329_LOCUS13077</name>
</gene>
<name>A0ABN9QLV4_9DINO</name>
<organism evidence="1 2">
    <name type="scientific">Prorocentrum cordatum</name>
    <dbReference type="NCBI Taxonomy" id="2364126"/>
    <lineage>
        <taxon>Eukaryota</taxon>
        <taxon>Sar</taxon>
        <taxon>Alveolata</taxon>
        <taxon>Dinophyceae</taxon>
        <taxon>Prorocentrales</taxon>
        <taxon>Prorocentraceae</taxon>
        <taxon>Prorocentrum</taxon>
    </lineage>
</organism>
<evidence type="ECO:0000313" key="1">
    <source>
        <dbReference type="EMBL" id="CAK0807091.1"/>
    </source>
</evidence>
<proteinExistence type="predicted"/>
<dbReference type="EMBL" id="CAUYUJ010003846">
    <property type="protein sequence ID" value="CAK0807091.1"/>
    <property type="molecule type" value="Genomic_DNA"/>
</dbReference>
<feature type="non-terminal residue" evidence="1">
    <location>
        <position position="142"/>
    </location>
</feature>
<keyword evidence="2" id="KW-1185">Reference proteome</keyword>
<comment type="caution">
    <text evidence="1">The sequence shown here is derived from an EMBL/GenBank/DDBJ whole genome shotgun (WGS) entry which is preliminary data.</text>
</comment>
<dbReference type="Proteomes" id="UP001189429">
    <property type="component" value="Unassembled WGS sequence"/>
</dbReference>
<reference evidence="1" key="1">
    <citation type="submission" date="2023-10" db="EMBL/GenBank/DDBJ databases">
        <authorList>
            <person name="Chen Y."/>
            <person name="Shah S."/>
            <person name="Dougan E. K."/>
            <person name="Thang M."/>
            <person name="Chan C."/>
        </authorList>
    </citation>
    <scope>NUCLEOTIDE SEQUENCE [LARGE SCALE GENOMIC DNA]</scope>
</reference>